<dbReference type="Proteomes" id="UP000887561">
    <property type="component" value="Unplaced"/>
</dbReference>
<feature type="region of interest" description="Disordered" evidence="1">
    <location>
        <begin position="235"/>
        <end position="299"/>
    </location>
</feature>
<name>A0A915LV50_MELJA</name>
<reference evidence="3" key="1">
    <citation type="submission" date="2022-11" db="UniProtKB">
        <authorList>
            <consortium name="WormBaseParasite"/>
        </authorList>
    </citation>
    <scope>IDENTIFICATION</scope>
</reference>
<evidence type="ECO:0000313" key="3">
    <source>
        <dbReference type="WBParaSite" id="scaffold18_cov153.g34"/>
    </source>
</evidence>
<protein>
    <submittedName>
        <fullName evidence="3">Uncharacterized protein</fullName>
    </submittedName>
</protein>
<feature type="region of interest" description="Disordered" evidence="1">
    <location>
        <begin position="387"/>
        <end position="423"/>
    </location>
</feature>
<feature type="compositionally biased region" description="Basic and acidic residues" evidence="1">
    <location>
        <begin position="244"/>
        <end position="256"/>
    </location>
</feature>
<dbReference type="AlphaFoldDB" id="A0A915LV50"/>
<accession>A0A915LV50</accession>
<feature type="compositionally biased region" description="Polar residues" evidence="1">
    <location>
        <begin position="408"/>
        <end position="417"/>
    </location>
</feature>
<keyword evidence="2" id="KW-1185">Reference proteome</keyword>
<feature type="region of interest" description="Disordered" evidence="1">
    <location>
        <begin position="32"/>
        <end position="67"/>
    </location>
</feature>
<organism evidence="2 3">
    <name type="scientific">Meloidogyne javanica</name>
    <name type="common">Root-knot nematode worm</name>
    <dbReference type="NCBI Taxonomy" id="6303"/>
    <lineage>
        <taxon>Eukaryota</taxon>
        <taxon>Metazoa</taxon>
        <taxon>Ecdysozoa</taxon>
        <taxon>Nematoda</taxon>
        <taxon>Chromadorea</taxon>
        <taxon>Rhabditida</taxon>
        <taxon>Tylenchina</taxon>
        <taxon>Tylenchomorpha</taxon>
        <taxon>Tylenchoidea</taxon>
        <taxon>Meloidogynidae</taxon>
        <taxon>Meloidogyninae</taxon>
        <taxon>Meloidogyne</taxon>
        <taxon>Meloidogyne incognita group</taxon>
    </lineage>
</organism>
<feature type="compositionally biased region" description="Polar residues" evidence="1">
    <location>
        <begin position="266"/>
        <end position="283"/>
    </location>
</feature>
<proteinExistence type="predicted"/>
<evidence type="ECO:0000256" key="1">
    <source>
        <dbReference type="SAM" id="MobiDB-lite"/>
    </source>
</evidence>
<dbReference type="WBParaSite" id="scaffold18_cov153.g34">
    <property type="protein sequence ID" value="scaffold18_cov153.g34"/>
    <property type="gene ID" value="scaffold18_cov153.g34"/>
</dbReference>
<sequence>MEGLIKEFEEYNKACDSANDLLARATLAGSNRSGSREFSVGSGHGSSEERSYMSGELSVHSHNSNESGQNLKTALALLGEKETIIYLIGLFEMKKRHGYQIGPLYEECRKIALNRLNNQIKFDENEQTISSIKELLKTRGFVYYCTNDRYNDPPDHDCTFYNAYLNMYFHPEKQINQYVDYVIEKENYSLNQFEIGNEITEHQGGYDTEDQHDIEHISEHGTQSVSEADFGIPQQMTEQPSSSHDSHYRDQQDSHHMQGWQGQDGMWSNQLNEPGNPSSSQGPWNEPFDSNEHYPSSHVHWPNPSGYDYYNQHNTSIQQNPSGQQIILDWMNNASSSTHNEPYGGPHNFHLVQSGQDQNTMLGYPLHHPWYPPFPHPLDLHQIQSNQSQNTMSGDHLNDPVNPPPSFQNPLDQQNPWDWNRFH</sequence>
<evidence type="ECO:0000313" key="2">
    <source>
        <dbReference type="Proteomes" id="UP000887561"/>
    </source>
</evidence>